<comment type="caution">
    <text evidence="2">The sequence shown here is derived from an EMBL/GenBank/DDBJ whole genome shotgun (WGS) entry which is preliminary data.</text>
</comment>
<evidence type="ECO:0000313" key="3">
    <source>
        <dbReference type="Proteomes" id="UP000228528"/>
    </source>
</evidence>
<dbReference type="AlphaFoldDB" id="A0A2M6P1Z5"/>
<dbReference type="EMBL" id="PFBW01000032">
    <property type="protein sequence ID" value="PIR77752.1"/>
    <property type="molecule type" value="Genomic_DNA"/>
</dbReference>
<keyword evidence="1" id="KW-1133">Transmembrane helix</keyword>
<feature type="transmembrane region" description="Helical" evidence="1">
    <location>
        <begin position="35"/>
        <end position="66"/>
    </location>
</feature>
<sequence>MIYSLDLVESFTLSDKGTNLRLYSRFVEYYKTRPFVLAFQIILIIAGTFIPQLPSILVGITFLLTLPNWKEKYIR</sequence>
<organism evidence="2 3">
    <name type="scientific">Candidatus Magasanikbacteria bacterium CG10_big_fil_rev_8_21_14_0_10_38_6</name>
    <dbReference type="NCBI Taxonomy" id="1974647"/>
    <lineage>
        <taxon>Bacteria</taxon>
        <taxon>Candidatus Magasanikiibacteriota</taxon>
    </lineage>
</organism>
<evidence type="ECO:0000313" key="2">
    <source>
        <dbReference type="EMBL" id="PIR77752.1"/>
    </source>
</evidence>
<name>A0A2M6P1Z5_9BACT</name>
<keyword evidence="1" id="KW-0472">Membrane</keyword>
<protein>
    <submittedName>
        <fullName evidence="2">Uncharacterized protein</fullName>
    </submittedName>
</protein>
<gene>
    <name evidence="2" type="ORF">COU30_00710</name>
</gene>
<evidence type="ECO:0000256" key="1">
    <source>
        <dbReference type="SAM" id="Phobius"/>
    </source>
</evidence>
<keyword evidence="1" id="KW-0812">Transmembrane</keyword>
<dbReference type="Proteomes" id="UP000228528">
    <property type="component" value="Unassembled WGS sequence"/>
</dbReference>
<accession>A0A2M6P1Z5</accession>
<reference evidence="3" key="1">
    <citation type="submission" date="2017-09" db="EMBL/GenBank/DDBJ databases">
        <title>Depth-based differentiation of microbial function through sediment-hosted aquifers and enrichment of novel symbionts in the deep terrestrial subsurface.</title>
        <authorList>
            <person name="Probst A.J."/>
            <person name="Ladd B."/>
            <person name="Jarett J.K."/>
            <person name="Geller-Mcgrath D.E."/>
            <person name="Sieber C.M.K."/>
            <person name="Emerson J.B."/>
            <person name="Anantharaman K."/>
            <person name="Thomas B.C."/>
            <person name="Malmstrom R."/>
            <person name="Stieglmeier M."/>
            <person name="Klingl A."/>
            <person name="Woyke T."/>
            <person name="Ryan C.M."/>
            <person name="Banfield J.F."/>
        </authorList>
    </citation>
    <scope>NUCLEOTIDE SEQUENCE [LARGE SCALE GENOMIC DNA]</scope>
</reference>
<proteinExistence type="predicted"/>